<keyword evidence="9 14" id="KW-0798">TonB box</keyword>
<dbReference type="InterPro" id="IPR010917">
    <property type="entry name" value="TonB_rcpt_CS"/>
</dbReference>
<dbReference type="GO" id="GO:0009279">
    <property type="term" value="C:cell outer membrane"/>
    <property type="evidence" value="ECO:0007669"/>
    <property type="project" value="UniProtKB-SubCell"/>
</dbReference>
<keyword evidence="18" id="KW-0675">Receptor</keyword>
<evidence type="ECO:0000259" key="17">
    <source>
        <dbReference type="Pfam" id="PF07715"/>
    </source>
</evidence>
<evidence type="ECO:0000256" key="11">
    <source>
        <dbReference type="ARBA" id="ARBA00023237"/>
    </source>
</evidence>
<evidence type="ECO:0000256" key="7">
    <source>
        <dbReference type="ARBA" id="ARBA00023004"/>
    </source>
</evidence>
<dbReference type="CDD" id="cd01347">
    <property type="entry name" value="ligand_gated_channel"/>
    <property type="match status" value="1"/>
</dbReference>
<organism evidence="18 19">
    <name type="scientific">Shewanella hanedai</name>
    <name type="common">Alteromonas hanedai</name>
    <dbReference type="NCBI Taxonomy" id="25"/>
    <lineage>
        <taxon>Bacteria</taxon>
        <taxon>Pseudomonadati</taxon>
        <taxon>Pseudomonadota</taxon>
        <taxon>Gammaproteobacteria</taxon>
        <taxon>Alteromonadales</taxon>
        <taxon>Shewanellaceae</taxon>
        <taxon>Shewanella</taxon>
    </lineage>
</organism>
<dbReference type="PANTHER" id="PTHR32552:SF68">
    <property type="entry name" value="FERRICHROME OUTER MEMBRANE TRANSPORTER_PHAGE RECEPTOR"/>
    <property type="match status" value="1"/>
</dbReference>
<dbReference type="PANTHER" id="PTHR32552">
    <property type="entry name" value="FERRICHROME IRON RECEPTOR-RELATED"/>
    <property type="match status" value="1"/>
</dbReference>
<evidence type="ECO:0000259" key="16">
    <source>
        <dbReference type="Pfam" id="PF00593"/>
    </source>
</evidence>
<keyword evidence="4" id="KW-0410">Iron transport</keyword>
<evidence type="ECO:0000313" key="19">
    <source>
        <dbReference type="Proteomes" id="UP000318126"/>
    </source>
</evidence>
<keyword evidence="6 15" id="KW-0732">Signal</keyword>
<keyword evidence="10 12" id="KW-0472">Membrane</keyword>
<proteinExistence type="inferred from homology"/>
<comment type="subcellular location">
    <subcellularLocation>
        <location evidence="1 12">Cell outer membrane</location>
        <topology evidence="1 12">Multi-pass membrane protein</topology>
    </subcellularLocation>
</comment>
<gene>
    <name evidence="18" type="ORF">FN961_04635</name>
</gene>
<keyword evidence="3 12" id="KW-1134">Transmembrane beta strand</keyword>
<reference evidence="19" key="1">
    <citation type="submission" date="2019-07" db="EMBL/GenBank/DDBJ databases">
        <title>Shewanella sp. YLB-08 draft genomic sequence.</title>
        <authorList>
            <person name="Yu L."/>
        </authorList>
    </citation>
    <scope>NUCLEOTIDE SEQUENCE [LARGE SCALE GENOMIC DNA]</scope>
    <source>
        <strain evidence="19">JCM 20706</strain>
    </source>
</reference>
<comment type="similarity">
    <text evidence="12 14">Belongs to the TonB-dependent receptor family.</text>
</comment>
<accession>A0A553JSB4</accession>
<feature type="domain" description="TonB-dependent receptor plug" evidence="17">
    <location>
        <begin position="65"/>
        <end position="170"/>
    </location>
</feature>
<dbReference type="PROSITE" id="PS52016">
    <property type="entry name" value="TONB_DEPENDENT_REC_3"/>
    <property type="match status" value="1"/>
</dbReference>
<evidence type="ECO:0000256" key="10">
    <source>
        <dbReference type="ARBA" id="ARBA00023136"/>
    </source>
</evidence>
<dbReference type="Gene3D" id="2.170.130.10">
    <property type="entry name" value="TonB-dependent receptor, plug domain"/>
    <property type="match status" value="1"/>
</dbReference>
<evidence type="ECO:0000256" key="6">
    <source>
        <dbReference type="ARBA" id="ARBA00022729"/>
    </source>
</evidence>
<dbReference type="Gene3D" id="2.40.170.20">
    <property type="entry name" value="TonB-dependent receptor, beta-barrel domain"/>
    <property type="match status" value="1"/>
</dbReference>
<dbReference type="InterPro" id="IPR037066">
    <property type="entry name" value="Plug_dom_sf"/>
</dbReference>
<feature type="domain" description="TonB-dependent receptor-like beta-barrel" evidence="16">
    <location>
        <begin position="233"/>
        <end position="636"/>
    </location>
</feature>
<evidence type="ECO:0000256" key="12">
    <source>
        <dbReference type="PROSITE-ProRule" id="PRU01360"/>
    </source>
</evidence>
<dbReference type="PROSITE" id="PS01156">
    <property type="entry name" value="TONB_DEPENDENT_REC_2"/>
    <property type="match status" value="1"/>
</dbReference>
<dbReference type="RefSeq" id="WP_143563385.1">
    <property type="nucleotide sequence ID" value="NZ_BMPL01000037.1"/>
</dbReference>
<dbReference type="OrthoDB" id="9764669at2"/>
<dbReference type="AlphaFoldDB" id="A0A553JSB4"/>
<evidence type="ECO:0000256" key="5">
    <source>
        <dbReference type="ARBA" id="ARBA00022692"/>
    </source>
</evidence>
<evidence type="ECO:0000256" key="15">
    <source>
        <dbReference type="SAM" id="SignalP"/>
    </source>
</evidence>
<evidence type="ECO:0000256" key="8">
    <source>
        <dbReference type="ARBA" id="ARBA00023065"/>
    </source>
</evidence>
<evidence type="ECO:0000256" key="2">
    <source>
        <dbReference type="ARBA" id="ARBA00022448"/>
    </source>
</evidence>
<dbReference type="InterPro" id="IPR036942">
    <property type="entry name" value="Beta-barrel_TonB_sf"/>
</dbReference>
<dbReference type="Pfam" id="PF00593">
    <property type="entry name" value="TonB_dep_Rec_b-barrel"/>
    <property type="match status" value="1"/>
</dbReference>
<keyword evidence="8" id="KW-0406">Ion transport</keyword>
<comment type="caution">
    <text evidence="18">The sequence shown here is derived from an EMBL/GenBank/DDBJ whole genome shotgun (WGS) entry which is preliminary data.</text>
</comment>
<dbReference type="InterPro" id="IPR012910">
    <property type="entry name" value="Plug_dom"/>
</dbReference>
<keyword evidence="5 12" id="KW-0812">Transmembrane</keyword>
<keyword evidence="2 12" id="KW-0813">Transport</keyword>
<evidence type="ECO:0000256" key="4">
    <source>
        <dbReference type="ARBA" id="ARBA00022496"/>
    </source>
</evidence>
<sequence length="666" mass="73099">MGTFLNNKSNKTSIKLSKVAVLVGSALSLPFASVVSAADTKESQSLNSVDEVITVIGRSENTPLNIAANVNVIDAAQIEMSGAVNLTEVLRGQSGIQISDSNSGAVFSLRGFSSDQAANNTLILIDGRRLNNMDIAAPSINAIPLNQIERVEIMSGSAGVLYGDQAVGGVINIITKAPDATGGSIQLSGGSFDTYEGRGDVSGAINDAWRYYAAASYNQGDNYREHNANETSSVLGRLEYQTSKNNFFVETSYYDNERELAGSLTKEEFENNPRQASKLYPDDKQHEMTTAVRMGYRTQLNSQWLLSADMNYSDTDVNSVSYGSAGKIKRSLFEFNPKAIAKYATDNGDVNIIFGADISKGDADYALSYINRDNTQTLASVYLQADVPLTSTLSYVVGGRYSDIKDELTDANKYPNGIELNNDATAFELGVNYRPSQANRFYIRADDNFRFAKVDEQAFTPYDVIGLKPQTGRSYEAGWDWTPKSHSLRLSAYRLDLEDEIFYDSNAKPPVEGSWPGANVNADSSRRYGASLDWDWQVTQSAQLGLEYNYIDAKYTEGANEGKYLAWVAQNTGSGYVSVDLTQDWQVFAEVVYTGSRYEGGDASNASPKIEAYWLSNLAVNYTHDNWLASIRVDNLLDEQYASAVYYGGYYSGTGRAVRLTASYRF</sequence>
<feature type="chain" id="PRO_5021899545" evidence="15">
    <location>
        <begin position="38"/>
        <end position="666"/>
    </location>
</feature>
<keyword evidence="19" id="KW-1185">Reference proteome</keyword>
<evidence type="ECO:0000256" key="3">
    <source>
        <dbReference type="ARBA" id="ARBA00022452"/>
    </source>
</evidence>
<name>A0A553JSB4_SHEHA</name>
<dbReference type="SUPFAM" id="SSF56935">
    <property type="entry name" value="Porins"/>
    <property type="match status" value="1"/>
</dbReference>
<dbReference type="Proteomes" id="UP000318126">
    <property type="component" value="Unassembled WGS sequence"/>
</dbReference>
<feature type="signal peptide" evidence="15">
    <location>
        <begin position="1"/>
        <end position="37"/>
    </location>
</feature>
<evidence type="ECO:0000313" key="18">
    <source>
        <dbReference type="EMBL" id="TRY15353.1"/>
    </source>
</evidence>
<evidence type="ECO:0000256" key="1">
    <source>
        <dbReference type="ARBA" id="ARBA00004571"/>
    </source>
</evidence>
<dbReference type="InterPro" id="IPR000531">
    <property type="entry name" value="Beta-barrel_TonB"/>
</dbReference>
<evidence type="ECO:0000256" key="13">
    <source>
        <dbReference type="PROSITE-ProRule" id="PRU10144"/>
    </source>
</evidence>
<evidence type="ECO:0000256" key="14">
    <source>
        <dbReference type="RuleBase" id="RU003357"/>
    </source>
</evidence>
<feature type="short sequence motif" description="TonB C-terminal box" evidence="13">
    <location>
        <begin position="649"/>
        <end position="666"/>
    </location>
</feature>
<keyword evidence="11 12" id="KW-0998">Cell outer membrane</keyword>
<evidence type="ECO:0000256" key="9">
    <source>
        <dbReference type="ARBA" id="ARBA00023077"/>
    </source>
</evidence>
<dbReference type="EMBL" id="VKGK01000004">
    <property type="protein sequence ID" value="TRY15353.1"/>
    <property type="molecule type" value="Genomic_DNA"/>
</dbReference>
<dbReference type="GO" id="GO:0015344">
    <property type="term" value="F:siderophore uptake transmembrane transporter activity"/>
    <property type="evidence" value="ECO:0007669"/>
    <property type="project" value="TreeGrafter"/>
</dbReference>
<keyword evidence="7" id="KW-0408">Iron</keyword>
<protein>
    <submittedName>
        <fullName evidence="18">TonB-dependent receptor</fullName>
    </submittedName>
</protein>
<dbReference type="InterPro" id="IPR039426">
    <property type="entry name" value="TonB-dep_rcpt-like"/>
</dbReference>
<dbReference type="Pfam" id="PF07715">
    <property type="entry name" value="Plug"/>
    <property type="match status" value="1"/>
</dbReference>